<proteinExistence type="predicted"/>
<keyword evidence="4" id="KW-1185">Reference proteome</keyword>
<gene>
    <name evidence="3" type="ORF">ACFORO_18175</name>
</gene>
<accession>A0ABV7QIJ1</accession>
<feature type="compositionally biased region" description="Polar residues" evidence="1">
    <location>
        <begin position="17"/>
        <end position="31"/>
    </location>
</feature>
<feature type="transmembrane region" description="Helical" evidence="2">
    <location>
        <begin position="64"/>
        <end position="84"/>
    </location>
</feature>
<keyword evidence="2" id="KW-0472">Membrane</keyword>
<comment type="caution">
    <text evidence="3">The sequence shown here is derived from an EMBL/GenBank/DDBJ whole genome shotgun (WGS) entry which is preliminary data.</text>
</comment>
<keyword evidence="2" id="KW-1133">Transmembrane helix</keyword>
<evidence type="ECO:0000256" key="1">
    <source>
        <dbReference type="SAM" id="MobiDB-lite"/>
    </source>
</evidence>
<sequence>MTRSTLALGRPVPRASVTPSGVPSATANKPTSIRDAAQDGRGALAAGSRAAASGRSLAVAGGRVLAVLTTILVAAVGTGATAFADDGVVRAETTSTGFGMLGPVGLVAVGFGIIGMALGVVRQRRKARAKTIEAVAAAGALDEEPTRPLEPAPAALPLRQS</sequence>
<evidence type="ECO:0000256" key="2">
    <source>
        <dbReference type="SAM" id="Phobius"/>
    </source>
</evidence>
<feature type="compositionally biased region" description="Low complexity" evidence="1">
    <location>
        <begin position="152"/>
        <end position="161"/>
    </location>
</feature>
<feature type="region of interest" description="Disordered" evidence="1">
    <location>
        <begin position="1"/>
        <end position="32"/>
    </location>
</feature>
<evidence type="ECO:0000313" key="3">
    <source>
        <dbReference type="EMBL" id="MFC3512104.1"/>
    </source>
</evidence>
<feature type="region of interest" description="Disordered" evidence="1">
    <location>
        <begin position="140"/>
        <end position="161"/>
    </location>
</feature>
<protein>
    <submittedName>
        <fullName evidence="3">Uncharacterized protein</fullName>
    </submittedName>
</protein>
<dbReference type="Proteomes" id="UP001595764">
    <property type="component" value="Unassembled WGS sequence"/>
</dbReference>
<keyword evidence="2" id="KW-0812">Transmembrane</keyword>
<organism evidence="3 4">
    <name type="scientific">Amycolatopsis halotolerans</name>
    <dbReference type="NCBI Taxonomy" id="330083"/>
    <lineage>
        <taxon>Bacteria</taxon>
        <taxon>Bacillati</taxon>
        <taxon>Actinomycetota</taxon>
        <taxon>Actinomycetes</taxon>
        <taxon>Pseudonocardiales</taxon>
        <taxon>Pseudonocardiaceae</taxon>
        <taxon>Amycolatopsis</taxon>
    </lineage>
</organism>
<name>A0ABV7QIJ1_9PSEU</name>
<dbReference type="RefSeq" id="WP_377896592.1">
    <property type="nucleotide sequence ID" value="NZ_JBHRWI010000021.1"/>
</dbReference>
<reference evidence="4" key="1">
    <citation type="journal article" date="2019" name="Int. J. Syst. Evol. Microbiol.">
        <title>The Global Catalogue of Microorganisms (GCM) 10K type strain sequencing project: providing services to taxonomists for standard genome sequencing and annotation.</title>
        <authorList>
            <consortium name="The Broad Institute Genomics Platform"/>
            <consortium name="The Broad Institute Genome Sequencing Center for Infectious Disease"/>
            <person name="Wu L."/>
            <person name="Ma J."/>
        </authorList>
    </citation>
    <scope>NUCLEOTIDE SEQUENCE [LARGE SCALE GENOMIC DNA]</scope>
    <source>
        <strain evidence="4">CGMCC 4.7682</strain>
    </source>
</reference>
<dbReference type="EMBL" id="JBHRWI010000021">
    <property type="protein sequence ID" value="MFC3512104.1"/>
    <property type="molecule type" value="Genomic_DNA"/>
</dbReference>
<evidence type="ECO:0000313" key="4">
    <source>
        <dbReference type="Proteomes" id="UP001595764"/>
    </source>
</evidence>
<feature type="transmembrane region" description="Helical" evidence="2">
    <location>
        <begin position="96"/>
        <end position="121"/>
    </location>
</feature>